<dbReference type="InterPro" id="IPR039261">
    <property type="entry name" value="FNR_nucleotide-bd"/>
</dbReference>
<dbReference type="Pfam" id="PF00042">
    <property type="entry name" value="Globin"/>
    <property type="match status" value="1"/>
</dbReference>
<comment type="cofactor">
    <cofactor evidence="1">
        <name>heme b</name>
        <dbReference type="ChEBI" id="CHEBI:60344"/>
    </cofactor>
</comment>
<dbReference type="PROSITE" id="PS01033">
    <property type="entry name" value="GLOBIN"/>
    <property type="match status" value="1"/>
</dbReference>
<keyword evidence="6" id="KW-0349">Heme</keyword>
<organism evidence="17 18">
    <name type="scientific">Torulaspora globosa</name>
    <dbReference type="NCBI Taxonomy" id="48254"/>
    <lineage>
        <taxon>Eukaryota</taxon>
        <taxon>Fungi</taxon>
        <taxon>Dikarya</taxon>
        <taxon>Ascomycota</taxon>
        <taxon>Saccharomycotina</taxon>
        <taxon>Saccharomycetes</taxon>
        <taxon>Saccharomycetales</taxon>
        <taxon>Saccharomycetaceae</taxon>
        <taxon>Torulaspora</taxon>
    </lineage>
</organism>
<dbReference type="GO" id="GO:0009636">
    <property type="term" value="P:response to toxic substance"/>
    <property type="evidence" value="ECO:0007669"/>
    <property type="project" value="UniProtKB-KW"/>
</dbReference>
<keyword evidence="8" id="KW-0479">Metal-binding</keyword>
<dbReference type="GO" id="GO:0046872">
    <property type="term" value="F:metal ion binding"/>
    <property type="evidence" value="ECO:0007669"/>
    <property type="project" value="UniProtKB-KW"/>
</dbReference>
<evidence type="ECO:0000256" key="4">
    <source>
        <dbReference type="ARBA" id="ARBA00012229"/>
    </source>
</evidence>
<dbReference type="SUPFAM" id="SSF63380">
    <property type="entry name" value="Riboflavin synthase domain-like"/>
    <property type="match status" value="1"/>
</dbReference>
<dbReference type="GO" id="GO:0008941">
    <property type="term" value="F:nitric oxide dioxygenase NAD(P)H activity"/>
    <property type="evidence" value="ECO:0007669"/>
    <property type="project" value="UniProtKB-EC"/>
</dbReference>
<accession>A0A7G3ZM93</accession>
<dbReference type="EMBL" id="CP059252">
    <property type="protein sequence ID" value="QLL34629.1"/>
    <property type="molecule type" value="Genomic_DNA"/>
</dbReference>
<comment type="similarity">
    <text evidence="3">In the C-terminal section; belongs to the flavoprotein pyridine nucleotide cytochrome reductase family.</text>
</comment>
<keyword evidence="12" id="KW-0520">NAD</keyword>
<dbReference type="CDD" id="cd14777">
    <property type="entry name" value="Yhb1-globin-like"/>
    <property type="match status" value="1"/>
</dbReference>
<dbReference type="GO" id="GO:0046210">
    <property type="term" value="P:nitric oxide catabolic process"/>
    <property type="evidence" value="ECO:0007669"/>
    <property type="project" value="TreeGrafter"/>
</dbReference>
<dbReference type="Proteomes" id="UP000515788">
    <property type="component" value="Chromosome 7"/>
</dbReference>
<evidence type="ECO:0000256" key="14">
    <source>
        <dbReference type="ARBA" id="ARBA00049433"/>
    </source>
</evidence>
<evidence type="ECO:0000256" key="5">
    <source>
        <dbReference type="ARBA" id="ARBA00022575"/>
    </source>
</evidence>
<dbReference type="Pfam" id="PF00175">
    <property type="entry name" value="NAD_binding_1"/>
    <property type="match status" value="1"/>
</dbReference>
<dbReference type="Gene3D" id="1.10.490.10">
    <property type="entry name" value="Globins"/>
    <property type="match status" value="1"/>
</dbReference>
<dbReference type="PANTHER" id="PTHR43396:SF3">
    <property type="entry name" value="FLAVOHEMOPROTEIN"/>
    <property type="match status" value="1"/>
</dbReference>
<evidence type="ECO:0000256" key="7">
    <source>
        <dbReference type="ARBA" id="ARBA00022630"/>
    </source>
</evidence>
<dbReference type="InterPro" id="IPR017938">
    <property type="entry name" value="Riboflavin_synthase-like_b-brl"/>
</dbReference>
<dbReference type="SUPFAM" id="SSF52343">
    <property type="entry name" value="Ferredoxin reductase-like, C-terminal NADP-linked domain"/>
    <property type="match status" value="1"/>
</dbReference>
<dbReference type="AlphaFoldDB" id="A0A7G3ZM93"/>
<dbReference type="InterPro" id="IPR012292">
    <property type="entry name" value="Globin/Proto"/>
</dbReference>
<evidence type="ECO:0000313" key="17">
    <source>
        <dbReference type="EMBL" id="QLL34629.1"/>
    </source>
</evidence>
<dbReference type="FunFam" id="1.10.490.10:FF:000003">
    <property type="entry name" value="Flavohemoprotein"/>
    <property type="match status" value="1"/>
</dbReference>
<evidence type="ECO:0000256" key="12">
    <source>
        <dbReference type="ARBA" id="ARBA00023027"/>
    </source>
</evidence>
<proteinExistence type="inferred from homology"/>
<gene>
    <name evidence="17" type="ORF">HG536_0G04910</name>
</gene>
<dbReference type="PROSITE" id="PS51384">
    <property type="entry name" value="FAD_FR"/>
    <property type="match status" value="1"/>
</dbReference>
<dbReference type="GeneID" id="59327870"/>
<dbReference type="InterPro" id="IPR009050">
    <property type="entry name" value="Globin-like_sf"/>
</dbReference>
<comment type="catalytic activity">
    <reaction evidence="13">
        <text>2 nitric oxide + NADH + 2 O2 = 2 nitrate + NAD(+) + H(+)</text>
        <dbReference type="Rhea" id="RHEA:19469"/>
        <dbReference type="ChEBI" id="CHEBI:15378"/>
        <dbReference type="ChEBI" id="CHEBI:15379"/>
        <dbReference type="ChEBI" id="CHEBI:16480"/>
        <dbReference type="ChEBI" id="CHEBI:17632"/>
        <dbReference type="ChEBI" id="CHEBI:57540"/>
        <dbReference type="ChEBI" id="CHEBI:57945"/>
        <dbReference type="EC" id="1.14.12.17"/>
    </reaction>
</comment>
<comment type="cofactor">
    <cofactor evidence="2">
        <name>FAD</name>
        <dbReference type="ChEBI" id="CHEBI:57692"/>
    </cofactor>
</comment>
<dbReference type="InterPro" id="IPR017927">
    <property type="entry name" value="FAD-bd_FR_type"/>
</dbReference>
<dbReference type="GO" id="GO:0019825">
    <property type="term" value="F:oxygen binding"/>
    <property type="evidence" value="ECO:0007669"/>
    <property type="project" value="InterPro"/>
</dbReference>
<dbReference type="Pfam" id="PF00970">
    <property type="entry name" value="FAD_binding_6"/>
    <property type="match status" value="1"/>
</dbReference>
<reference evidence="17 18" key="1">
    <citation type="submission" date="2020-06" db="EMBL/GenBank/DDBJ databases">
        <title>The yeast mating-type switching endonuclease HO is a domesticated member of an unorthodox homing genetic element family.</title>
        <authorList>
            <person name="Coughlan A.Y."/>
            <person name="Lombardi L."/>
            <person name="Braun-Galleani S."/>
            <person name="Martos A.R."/>
            <person name="Galeote V."/>
            <person name="Bigey F."/>
            <person name="Dequin S."/>
            <person name="Byrne K.P."/>
            <person name="Wolfe K.H."/>
        </authorList>
    </citation>
    <scope>NUCLEOTIDE SEQUENCE [LARGE SCALE GENOMIC DNA]</scope>
    <source>
        <strain evidence="17 18">CBS764</strain>
    </source>
</reference>
<evidence type="ECO:0000256" key="6">
    <source>
        <dbReference type="ARBA" id="ARBA00022617"/>
    </source>
</evidence>
<dbReference type="GO" id="GO:0020037">
    <property type="term" value="F:heme binding"/>
    <property type="evidence" value="ECO:0007669"/>
    <property type="project" value="InterPro"/>
</dbReference>
<dbReference type="PANTHER" id="PTHR43396">
    <property type="entry name" value="FLAVOHEMOPROTEIN"/>
    <property type="match status" value="1"/>
</dbReference>
<keyword evidence="5" id="KW-0216">Detoxification</keyword>
<dbReference type="OrthoDB" id="436496at2759"/>
<sequence length="398" mass="44596">MLSEQTRAIIKQTVPVLEQHGTVITKTFYRNMLGDNKELLNYFNRANQAKGAQSSALATTVLAAAKHIDDLSAILPHVEQIGHKHRALQIMPEHYPIVGKNLLRAIKEVLGDAATPEIINAWAEAYGAIADVFISIEKKMYDEAAWPGWKSFEVVDKDQVSSDIVEFTVKPDASSDVDLAKVPIVAGQYITVKSHPTRHNNEYDALRHYSICSVTSDRGLRFAVKLEQPRDKPIGLVSEYLHKDVSVGDKLFLSAPAGDFTLDEELMNQTEVPLVLLSAGVGVTPLLAMLEAQLLRNPERPIFWIQSSYDEATQAFKPHVEELLEKCESYEKIIVHTSKSSRIDDKFLKERVPGHADVYICGSLEFMRSMVDHFSTLNHKSDFIHYEPFGPKMATVKV</sequence>
<keyword evidence="7" id="KW-0285">Flavoprotein</keyword>
<dbReference type="GO" id="GO:0071949">
    <property type="term" value="F:FAD binding"/>
    <property type="evidence" value="ECO:0007669"/>
    <property type="project" value="TreeGrafter"/>
</dbReference>
<dbReference type="Gene3D" id="3.40.50.80">
    <property type="entry name" value="Nucleotide-binding domain of ferredoxin-NADP reductase (FNR) module"/>
    <property type="match status" value="1"/>
</dbReference>
<dbReference type="GO" id="GO:0071500">
    <property type="term" value="P:cellular response to nitrosative stress"/>
    <property type="evidence" value="ECO:0007669"/>
    <property type="project" value="TreeGrafter"/>
</dbReference>
<dbReference type="InterPro" id="IPR001433">
    <property type="entry name" value="OxRdtase_FAD/NAD-bd"/>
</dbReference>
<evidence type="ECO:0000256" key="10">
    <source>
        <dbReference type="ARBA" id="ARBA00022857"/>
    </source>
</evidence>
<dbReference type="InterPro" id="IPR008333">
    <property type="entry name" value="Cbr1-like_FAD-bd_dom"/>
</dbReference>
<evidence type="ECO:0000259" key="16">
    <source>
        <dbReference type="PROSITE" id="PS51384"/>
    </source>
</evidence>
<evidence type="ECO:0000313" key="18">
    <source>
        <dbReference type="Proteomes" id="UP000515788"/>
    </source>
</evidence>
<evidence type="ECO:0000256" key="9">
    <source>
        <dbReference type="ARBA" id="ARBA00022827"/>
    </source>
</evidence>
<feature type="domain" description="FAD-binding FR-type" evidence="16">
    <location>
        <begin position="147"/>
        <end position="263"/>
    </location>
</feature>
<protein>
    <recommendedName>
        <fullName evidence="4">nitric oxide dioxygenase</fullName>
        <ecNumber evidence="4">1.14.12.17</ecNumber>
    </recommendedName>
</protein>
<evidence type="ECO:0000256" key="13">
    <source>
        <dbReference type="ARBA" id="ARBA00048649"/>
    </source>
</evidence>
<comment type="catalytic activity">
    <reaction evidence="14">
        <text>2 nitric oxide + NADPH + 2 O2 = 2 nitrate + NADP(+) + H(+)</text>
        <dbReference type="Rhea" id="RHEA:19465"/>
        <dbReference type="ChEBI" id="CHEBI:15378"/>
        <dbReference type="ChEBI" id="CHEBI:15379"/>
        <dbReference type="ChEBI" id="CHEBI:16480"/>
        <dbReference type="ChEBI" id="CHEBI:17632"/>
        <dbReference type="ChEBI" id="CHEBI:57783"/>
        <dbReference type="ChEBI" id="CHEBI:58349"/>
        <dbReference type="EC" id="1.14.12.17"/>
    </reaction>
</comment>
<dbReference type="InterPro" id="IPR000971">
    <property type="entry name" value="Globin"/>
</dbReference>
<dbReference type="SUPFAM" id="SSF46458">
    <property type="entry name" value="Globin-like"/>
    <property type="match status" value="1"/>
</dbReference>
<keyword evidence="10" id="KW-0521">NADP</keyword>
<keyword evidence="9" id="KW-0274">FAD</keyword>
<evidence type="ECO:0000256" key="2">
    <source>
        <dbReference type="ARBA" id="ARBA00001974"/>
    </source>
</evidence>
<dbReference type="RefSeq" id="XP_037141303.1">
    <property type="nucleotide sequence ID" value="XM_037285407.1"/>
</dbReference>
<feature type="domain" description="Globin" evidence="15">
    <location>
        <begin position="1"/>
        <end position="138"/>
    </location>
</feature>
<evidence type="ECO:0000256" key="3">
    <source>
        <dbReference type="ARBA" id="ARBA00006401"/>
    </source>
</evidence>
<dbReference type="Gene3D" id="2.40.30.10">
    <property type="entry name" value="Translation factors"/>
    <property type="match status" value="1"/>
</dbReference>
<keyword evidence="11" id="KW-0408">Iron</keyword>
<dbReference type="KEGG" id="tgb:HG536_0G04910"/>
<dbReference type="CDD" id="cd06184">
    <property type="entry name" value="flavohem_like_fad_nad_binding"/>
    <property type="match status" value="1"/>
</dbReference>
<name>A0A7G3ZM93_9SACH</name>
<evidence type="ECO:0000256" key="8">
    <source>
        <dbReference type="ARBA" id="ARBA00022723"/>
    </source>
</evidence>
<dbReference type="EC" id="1.14.12.17" evidence="4"/>
<evidence type="ECO:0000259" key="15">
    <source>
        <dbReference type="PROSITE" id="PS01033"/>
    </source>
</evidence>
<evidence type="ECO:0000256" key="11">
    <source>
        <dbReference type="ARBA" id="ARBA00023004"/>
    </source>
</evidence>
<evidence type="ECO:0000256" key="1">
    <source>
        <dbReference type="ARBA" id="ARBA00001970"/>
    </source>
</evidence>
<keyword evidence="18" id="KW-1185">Reference proteome</keyword>